<feature type="transmembrane region" description="Helical" evidence="1">
    <location>
        <begin position="46"/>
        <end position="65"/>
    </location>
</feature>
<gene>
    <name evidence="2" type="ORF">BST83_14170</name>
</gene>
<reference evidence="2 3" key="1">
    <citation type="submission" date="2016-11" db="EMBL/GenBank/DDBJ databases">
        <title>Trade-off between light-utilization and light-protection in marine flavobacteria.</title>
        <authorList>
            <person name="Kumagai Y."/>
        </authorList>
    </citation>
    <scope>NUCLEOTIDE SEQUENCE [LARGE SCALE GENOMIC DNA]</scope>
    <source>
        <strain evidence="2 3">ATCC 700397</strain>
    </source>
</reference>
<dbReference type="Proteomes" id="UP000239522">
    <property type="component" value="Unassembled WGS sequence"/>
</dbReference>
<protein>
    <submittedName>
        <fullName evidence="2">Uncharacterized protein</fullName>
    </submittedName>
</protein>
<evidence type="ECO:0000256" key="1">
    <source>
        <dbReference type="SAM" id="Phobius"/>
    </source>
</evidence>
<dbReference type="OrthoDB" id="678747at2"/>
<proteinExistence type="predicted"/>
<keyword evidence="1" id="KW-0812">Transmembrane</keyword>
<evidence type="ECO:0000313" key="3">
    <source>
        <dbReference type="Proteomes" id="UP000239522"/>
    </source>
</evidence>
<accession>A0A2S7KZV8</accession>
<name>A0A2S7KZV8_9FLAO</name>
<dbReference type="EMBL" id="MQUA01000013">
    <property type="protein sequence ID" value="PQB08157.1"/>
    <property type="molecule type" value="Genomic_DNA"/>
</dbReference>
<dbReference type="RefSeq" id="WP_104810361.1">
    <property type="nucleotide sequence ID" value="NZ_MQUA01000013.1"/>
</dbReference>
<organism evidence="2 3">
    <name type="scientific">Polaribacter filamentus</name>
    <dbReference type="NCBI Taxonomy" id="53483"/>
    <lineage>
        <taxon>Bacteria</taxon>
        <taxon>Pseudomonadati</taxon>
        <taxon>Bacteroidota</taxon>
        <taxon>Flavobacteriia</taxon>
        <taxon>Flavobacteriales</taxon>
        <taxon>Flavobacteriaceae</taxon>
    </lineage>
</organism>
<evidence type="ECO:0000313" key="2">
    <source>
        <dbReference type="EMBL" id="PQB08157.1"/>
    </source>
</evidence>
<keyword evidence="3" id="KW-1185">Reference proteome</keyword>
<dbReference type="AlphaFoldDB" id="A0A2S7KZV8"/>
<keyword evidence="1" id="KW-0472">Membrane</keyword>
<sequence length="93" mass="10691">MFKKRILSCFLVFVFTIKSSYSQCAMCKAVLESGDSGLAEGVNNGISYLMVFPYLLIGGLFFTLYRYKKTKLKINNLIRVNLCNIIYFRSSYL</sequence>
<keyword evidence="1" id="KW-1133">Transmembrane helix</keyword>
<comment type="caution">
    <text evidence="2">The sequence shown here is derived from an EMBL/GenBank/DDBJ whole genome shotgun (WGS) entry which is preliminary data.</text>
</comment>